<protein>
    <recommendedName>
        <fullName evidence="5">DUF2946 domain-containing protein</fullName>
    </recommendedName>
</protein>
<name>A0A7J5E3U2_NOCSI</name>
<keyword evidence="1" id="KW-0812">Transmembrane</keyword>
<evidence type="ECO:0000256" key="1">
    <source>
        <dbReference type="SAM" id="Phobius"/>
    </source>
</evidence>
<dbReference type="RefSeq" id="WP_151580272.1">
    <property type="nucleotide sequence ID" value="NZ_WBVM01000001.1"/>
</dbReference>
<organism evidence="3 4">
    <name type="scientific">Nocardioides simplex</name>
    <name type="common">Arthrobacter simplex</name>
    <dbReference type="NCBI Taxonomy" id="2045"/>
    <lineage>
        <taxon>Bacteria</taxon>
        <taxon>Bacillati</taxon>
        <taxon>Actinomycetota</taxon>
        <taxon>Actinomycetes</taxon>
        <taxon>Propionibacteriales</taxon>
        <taxon>Nocardioidaceae</taxon>
        <taxon>Pimelobacter</taxon>
    </lineage>
</organism>
<keyword evidence="1" id="KW-1133">Transmembrane helix</keyword>
<accession>A0A7J5E3U2</accession>
<reference evidence="3 4" key="1">
    <citation type="submission" date="2019-09" db="EMBL/GenBank/DDBJ databases">
        <title>Pimelobacter sp. isolated from Paulinella.</title>
        <authorList>
            <person name="Jeong S.E."/>
        </authorList>
    </citation>
    <scope>NUCLEOTIDE SEQUENCE [LARGE SCALE GENOMIC DNA]</scope>
    <source>
        <strain evidence="3 4">Pch-N</strain>
    </source>
</reference>
<feature type="chain" id="PRO_5029866299" description="DUF2946 domain-containing protein" evidence="2">
    <location>
        <begin position="29"/>
        <end position="129"/>
    </location>
</feature>
<proteinExistence type="predicted"/>
<comment type="caution">
    <text evidence="3">The sequence shown here is derived from an EMBL/GenBank/DDBJ whole genome shotgun (WGS) entry which is preliminary data.</text>
</comment>
<dbReference type="Proteomes" id="UP000449906">
    <property type="component" value="Unassembled WGS sequence"/>
</dbReference>
<dbReference type="EMBL" id="WBVM01000001">
    <property type="protein sequence ID" value="KAB2812952.1"/>
    <property type="molecule type" value="Genomic_DNA"/>
</dbReference>
<evidence type="ECO:0008006" key="5">
    <source>
        <dbReference type="Google" id="ProtNLM"/>
    </source>
</evidence>
<evidence type="ECO:0000313" key="4">
    <source>
        <dbReference type="Proteomes" id="UP000449906"/>
    </source>
</evidence>
<sequence>MRRDLTLARRVLVTLAALAGLFAMHGMADHGVASVPVPLTATGAHHGAPTGAHGDEHGGGGMSGHGMAELCLALLVLAAAGLAAGLIARGRPLLRLLLRRLPPRGQVVVARAARFRDPPDLLRLSVQRC</sequence>
<evidence type="ECO:0000313" key="3">
    <source>
        <dbReference type="EMBL" id="KAB2812952.1"/>
    </source>
</evidence>
<dbReference type="AlphaFoldDB" id="A0A7J5E3U2"/>
<keyword evidence="1" id="KW-0472">Membrane</keyword>
<keyword evidence="2" id="KW-0732">Signal</keyword>
<evidence type="ECO:0000256" key="2">
    <source>
        <dbReference type="SAM" id="SignalP"/>
    </source>
</evidence>
<gene>
    <name evidence="3" type="ORF">F9L07_14715</name>
</gene>
<feature type="transmembrane region" description="Helical" evidence="1">
    <location>
        <begin position="67"/>
        <end position="88"/>
    </location>
</feature>
<feature type="signal peptide" evidence="2">
    <location>
        <begin position="1"/>
        <end position="28"/>
    </location>
</feature>